<reference evidence="1 2" key="1">
    <citation type="submission" date="2019-06" db="EMBL/GenBank/DDBJ databases">
        <title>Genomic Encyclopedia of Type Strains, Phase IV (KMG-V): Genome sequencing to study the core and pangenomes of soil and plant-associated prokaryotes.</title>
        <authorList>
            <person name="Whitman W."/>
        </authorList>
    </citation>
    <scope>NUCLEOTIDE SEQUENCE [LARGE SCALE GENOMIC DNA]</scope>
    <source>
        <strain evidence="1 2">BR 12005</strain>
    </source>
</reference>
<dbReference type="EMBL" id="VITV01000001">
    <property type="protein sequence ID" value="TWB83080.1"/>
    <property type="molecule type" value="Genomic_DNA"/>
</dbReference>
<accession>A0A560KR32</accession>
<gene>
    <name evidence="1" type="ORF">FBZ87_101794</name>
</gene>
<dbReference type="Proteomes" id="UP000320516">
    <property type="component" value="Unassembled WGS sequence"/>
</dbReference>
<name>A0A560KR32_9PROT</name>
<comment type="caution">
    <text evidence="1">The sequence shown here is derived from an EMBL/GenBank/DDBJ whole genome shotgun (WGS) entry which is preliminary data.</text>
</comment>
<dbReference type="AlphaFoldDB" id="A0A560KR32"/>
<proteinExistence type="predicted"/>
<sequence>MRRLAERTPALGRLSEDGSLALRWAGFGIVVRCLNRNLDRRLFRFEYLSDGS</sequence>
<organism evidence="1 2">
    <name type="scientific">Nitrospirillum amazonense</name>
    <dbReference type="NCBI Taxonomy" id="28077"/>
    <lineage>
        <taxon>Bacteria</taxon>
        <taxon>Pseudomonadati</taxon>
        <taxon>Pseudomonadota</taxon>
        <taxon>Alphaproteobacteria</taxon>
        <taxon>Rhodospirillales</taxon>
        <taxon>Azospirillaceae</taxon>
        <taxon>Nitrospirillum</taxon>
    </lineage>
</organism>
<evidence type="ECO:0000313" key="2">
    <source>
        <dbReference type="Proteomes" id="UP000320516"/>
    </source>
</evidence>
<protein>
    <submittedName>
        <fullName evidence="1">Uncharacterized protein</fullName>
    </submittedName>
</protein>
<evidence type="ECO:0000313" key="1">
    <source>
        <dbReference type="EMBL" id="TWB83080.1"/>
    </source>
</evidence>